<name>A0A2K2FU41_9SPHN</name>
<dbReference type="Proteomes" id="UP000236327">
    <property type="component" value="Unassembled WGS sequence"/>
</dbReference>
<dbReference type="SUPFAM" id="SSF51182">
    <property type="entry name" value="RmlC-like cupins"/>
    <property type="match status" value="1"/>
</dbReference>
<dbReference type="Pfam" id="PF07883">
    <property type="entry name" value="Cupin_2"/>
    <property type="match status" value="1"/>
</dbReference>
<dbReference type="Gene3D" id="2.60.120.10">
    <property type="entry name" value="Jelly Rolls"/>
    <property type="match status" value="1"/>
</dbReference>
<dbReference type="CDD" id="cd02233">
    <property type="entry name" value="cupin_HNL-like"/>
    <property type="match status" value="1"/>
</dbReference>
<dbReference type="EMBL" id="LYMM01000084">
    <property type="protein sequence ID" value="PNU02288.1"/>
    <property type="molecule type" value="Genomic_DNA"/>
</dbReference>
<keyword evidence="3" id="KW-1185">Reference proteome</keyword>
<gene>
    <name evidence="2" type="ORF">A8V01_10320</name>
</gene>
<dbReference type="PANTHER" id="PTHR43698:SF1">
    <property type="entry name" value="BLL4564 PROTEIN"/>
    <property type="match status" value="1"/>
</dbReference>
<proteinExistence type="predicted"/>
<accession>A0A2K2FU41</accession>
<comment type="caution">
    <text evidence="2">The sequence shown here is derived from an EMBL/GenBank/DDBJ whole genome shotgun (WGS) entry which is preliminary data.</text>
</comment>
<protein>
    <recommendedName>
        <fullName evidence="1">Cupin type-2 domain-containing protein</fullName>
    </recommendedName>
</protein>
<dbReference type="InterPro" id="IPR014710">
    <property type="entry name" value="RmlC-like_jellyroll"/>
</dbReference>
<dbReference type="InterPro" id="IPR047263">
    <property type="entry name" value="HNL-like_cupin"/>
</dbReference>
<evidence type="ECO:0000313" key="3">
    <source>
        <dbReference type="Proteomes" id="UP000236327"/>
    </source>
</evidence>
<dbReference type="InterPro" id="IPR013096">
    <property type="entry name" value="Cupin_2"/>
</dbReference>
<dbReference type="OrthoDB" id="9802489at2"/>
<reference evidence="2 3" key="1">
    <citation type="submission" date="2016-05" db="EMBL/GenBank/DDBJ databases">
        <title>Complete genome sequence of Novosphingobium guangzhouense SA925(T).</title>
        <authorList>
            <person name="Sha S."/>
        </authorList>
    </citation>
    <scope>NUCLEOTIDE SEQUENCE [LARGE SCALE GENOMIC DNA]</scope>
    <source>
        <strain evidence="2 3">SA925</strain>
    </source>
</reference>
<evidence type="ECO:0000259" key="1">
    <source>
        <dbReference type="Pfam" id="PF07883"/>
    </source>
</evidence>
<dbReference type="PANTHER" id="PTHR43698">
    <property type="entry name" value="RIBD C-TERMINAL DOMAIN CONTAINING PROTEIN"/>
    <property type="match status" value="1"/>
</dbReference>
<dbReference type="AlphaFoldDB" id="A0A2K2FU41"/>
<feature type="domain" description="Cupin type-2" evidence="1">
    <location>
        <begin position="45"/>
        <end position="113"/>
    </location>
</feature>
<organism evidence="2 3">
    <name type="scientific">Novosphingobium guangzhouense</name>
    <dbReference type="NCBI Taxonomy" id="1850347"/>
    <lineage>
        <taxon>Bacteria</taxon>
        <taxon>Pseudomonadati</taxon>
        <taxon>Pseudomonadota</taxon>
        <taxon>Alphaproteobacteria</taxon>
        <taxon>Sphingomonadales</taxon>
        <taxon>Sphingomonadaceae</taxon>
        <taxon>Novosphingobium</taxon>
    </lineage>
</organism>
<sequence length="138" mass="14556">MAVGAQVVESGKVEAQPAPAAFFTGKVSLKRLTSAVAPGQAGTALVMFEKGARSHWHVHPAGQTLYVTEGCGWTQEEGGRVHRICAGDVVYVAPGVRHWHGASSDSAMTHLAISEVLNGGNVDWAEAVDDDQYRGPSF</sequence>
<evidence type="ECO:0000313" key="2">
    <source>
        <dbReference type="EMBL" id="PNU02288.1"/>
    </source>
</evidence>
<dbReference type="InterPro" id="IPR011051">
    <property type="entry name" value="RmlC_Cupin_sf"/>
</dbReference>